<gene>
    <name evidence="2" type="ORF">WDU93_09865</name>
</gene>
<protein>
    <submittedName>
        <fullName evidence="2">Alpha/beta hydrolase</fullName>
    </submittedName>
</protein>
<comment type="caution">
    <text evidence="2">The sequence shown here is derived from an EMBL/GenBank/DDBJ whole genome shotgun (WGS) entry which is preliminary data.</text>
</comment>
<dbReference type="Proteomes" id="UP001366085">
    <property type="component" value="Unassembled WGS sequence"/>
</dbReference>
<dbReference type="EMBL" id="JBBDGN010000008">
    <property type="protein sequence ID" value="MEJ1092001.1"/>
    <property type="molecule type" value="Genomic_DNA"/>
</dbReference>
<proteinExistence type="predicted"/>
<accession>A0ABU8LKZ6</accession>
<dbReference type="InterPro" id="IPR052897">
    <property type="entry name" value="Sec-Metab_Biosynth_Hydrolase"/>
</dbReference>
<keyword evidence="2" id="KW-0378">Hydrolase</keyword>
<dbReference type="InterPro" id="IPR029058">
    <property type="entry name" value="AB_hydrolase_fold"/>
</dbReference>
<feature type="domain" description="AB hydrolase-1" evidence="1">
    <location>
        <begin position="3"/>
        <end position="222"/>
    </location>
</feature>
<reference evidence="2 3" key="1">
    <citation type="submission" date="2024-02" db="EMBL/GenBank/DDBJ databases">
        <authorList>
            <person name="Saticioglu I.B."/>
        </authorList>
    </citation>
    <scope>NUCLEOTIDE SEQUENCE [LARGE SCALE GENOMIC DNA]</scope>
    <source>
        <strain evidence="2 3">Mu-43</strain>
    </source>
</reference>
<organism evidence="2 3">
    <name type="scientific">Microbacterium istanbulense</name>
    <dbReference type="NCBI Taxonomy" id="3122049"/>
    <lineage>
        <taxon>Bacteria</taxon>
        <taxon>Bacillati</taxon>
        <taxon>Actinomycetota</taxon>
        <taxon>Actinomycetes</taxon>
        <taxon>Micrococcales</taxon>
        <taxon>Microbacteriaceae</taxon>
        <taxon>Microbacterium</taxon>
    </lineage>
</organism>
<dbReference type="SUPFAM" id="SSF53474">
    <property type="entry name" value="alpha/beta-Hydrolases"/>
    <property type="match status" value="1"/>
</dbReference>
<name>A0ABU8LKZ6_9MICO</name>
<keyword evidence="3" id="KW-1185">Reference proteome</keyword>
<dbReference type="PANTHER" id="PTHR37017">
    <property type="entry name" value="AB HYDROLASE-1 DOMAIN-CONTAINING PROTEIN-RELATED"/>
    <property type="match status" value="1"/>
</dbReference>
<dbReference type="Pfam" id="PF12697">
    <property type="entry name" value="Abhydrolase_6"/>
    <property type="match status" value="1"/>
</dbReference>
<dbReference type="GO" id="GO:0016787">
    <property type="term" value="F:hydrolase activity"/>
    <property type="evidence" value="ECO:0007669"/>
    <property type="project" value="UniProtKB-KW"/>
</dbReference>
<dbReference type="Gene3D" id="3.40.50.1820">
    <property type="entry name" value="alpha/beta hydrolase"/>
    <property type="match status" value="1"/>
</dbReference>
<sequence>MDIILIPGLWLDASSWGPVTTALRDAGHHAQAVTLPGVGEPAAVSGDLGMADWVDAITALIDAADAPVVLVGHSGGGNVAWGAADARPDRVARVIFVDTIPPAPGSGISEFEVVDGVIPFPGWDFFPEEDVHDLDAQLREKTAPLTLSVPARVPTDPIRLTDPRRHAVPVTMLMGALDQPTLESMIDEWGPYGEEYRALRDVKVVRIGSAHWPQFSVPETLNRLLLEAIDRPNSGV</sequence>
<dbReference type="RefSeq" id="WP_337320094.1">
    <property type="nucleotide sequence ID" value="NZ_JBBDGN010000008.1"/>
</dbReference>
<dbReference type="PANTHER" id="PTHR37017:SF11">
    <property type="entry name" value="ESTERASE_LIPASE_THIOESTERASE DOMAIN-CONTAINING PROTEIN"/>
    <property type="match status" value="1"/>
</dbReference>
<evidence type="ECO:0000313" key="2">
    <source>
        <dbReference type="EMBL" id="MEJ1092001.1"/>
    </source>
</evidence>
<evidence type="ECO:0000259" key="1">
    <source>
        <dbReference type="Pfam" id="PF12697"/>
    </source>
</evidence>
<dbReference type="InterPro" id="IPR000073">
    <property type="entry name" value="AB_hydrolase_1"/>
</dbReference>
<evidence type="ECO:0000313" key="3">
    <source>
        <dbReference type="Proteomes" id="UP001366085"/>
    </source>
</evidence>